<reference evidence="4 5" key="1">
    <citation type="submission" date="2023-02" db="EMBL/GenBank/DDBJ databases">
        <title>LHISI_Scaffold_Assembly.</title>
        <authorList>
            <person name="Stuart O.P."/>
            <person name="Cleave R."/>
            <person name="Magrath M.J.L."/>
            <person name="Mikheyev A.S."/>
        </authorList>
    </citation>
    <scope>NUCLEOTIDE SEQUENCE [LARGE SCALE GENOMIC DNA]</scope>
    <source>
        <strain evidence="4">Daus_M_001</strain>
        <tissue evidence="4">Leg muscle</tissue>
    </source>
</reference>
<dbReference type="PANTHER" id="PTHR19431">
    <property type="entry name" value="60S RIBOSOMAL PROTEIN L4"/>
    <property type="match status" value="1"/>
</dbReference>
<keyword evidence="5" id="KW-1185">Reference proteome</keyword>
<dbReference type="EMBL" id="JARBHB010000010">
    <property type="protein sequence ID" value="KAJ8874605.1"/>
    <property type="molecule type" value="Genomic_DNA"/>
</dbReference>
<evidence type="ECO:0000256" key="2">
    <source>
        <dbReference type="ARBA" id="ARBA00022980"/>
    </source>
</evidence>
<dbReference type="Pfam" id="PF00573">
    <property type="entry name" value="Ribosomal_L4"/>
    <property type="match status" value="1"/>
</dbReference>
<dbReference type="InterPro" id="IPR045240">
    <property type="entry name" value="Ribosomal_uL4_euk/arch"/>
</dbReference>
<protein>
    <recommendedName>
        <fullName evidence="6">60S ribosomal protein L4</fullName>
    </recommendedName>
</protein>
<dbReference type="InterPro" id="IPR023574">
    <property type="entry name" value="Ribosomal_uL4_dom_sf"/>
</dbReference>
<name>A0ABQ9GRH0_9NEOP</name>
<evidence type="ECO:0008006" key="6">
    <source>
        <dbReference type="Google" id="ProtNLM"/>
    </source>
</evidence>
<evidence type="ECO:0000313" key="4">
    <source>
        <dbReference type="EMBL" id="KAJ8874605.1"/>
    </source>
</evidence>
<evidence type="ECO:0000256" key="3">
    <source>
        <dbReference type="ARBA" id="ARBA00023274"/>
    </source>
</evidence>
<keyword evidence="2" id="KW-0689">Ribosomal protein</keyword>
<keyword evidence="3" id="KW-0687">Ribonucleoprotein</keyword>
<evidence type="ECO:0000313" key="5">
    <source>
        <dbReference type="Proteomes" id="UP001159363"/>
    </source>
</evidence>
<organism evidence="4 5">
    <name type="scientific">Dryococelus australis</name>
    <dbReference type="NCBI Taxonomy" id="614101"/>
    <lineage>
        <taxon>Eukaryota</taxon>
        <taxon>Metazoa</taxon>
        <taxon>Ecdysozoa</taxon>
        <taxon>Arthropoda</taxon>
        <taxon>Hexapoda</taxon>
        <taxon>Insecta</taxon>
        <taxon>Pterygota</taxon>
        <taxon>Neoptera</taxon>
        <taxon>Polyneoptera</taxon>
        <taxon>Phasmatodea</taxon>
        <taxon>Verophasmatodea</taxon>
        <taxon>Anareolatae</taxon>
        <taxon>Phasmatidae</taxon>
        <taxon>Eurycanthinae</taxon>
        <taxon>Dryococelus</taxon>
    </lineage>
</organism>
<comment type="similarity">
    <text evidence="1">Belongs to the universal ribosomal protein uL4 family.</text>
</comment>
<evidence type="ECO:0000256" key="1">
    <source>
        <dbReference type="ARBA" id="ARBA00010528"/>
    </source>
</evidence>
<dbReference type="InterPro" id="IPR002136">
    <property type="entry name" value="Ribosomal_uL4"/>
</dbReference>
<dbReference type="SUPFAM" id="SSF52166">
    <property type="entry name" value="Ribosomal protein L4"/>
    <property type="match status" value="1"/>
</dbReference>
<dbReference type="Proteomes" id="UP001159363">
    <property type="component" value="Chromosome 9"/>
</dbReference>
<comment type="caution">
    <text evidence="4">The sequence shown here is derived from an EMBL/GenBank/DDBJ whole genome shotgun (WGS) entry which is preliminary data.</text>
</comment>
<gene>
    <name evidence="4" type="ORF">PR048_025471</name>
</gene>
<sequence length="772" mass="85744">MMSANLHHFWEHFWPSGDFIAPTILRSRTWLGELEDDCRKDVGLMRKVSPASTKPNPFSFKFLLGKICTCDNPTVVRPDQEKTGNGGHSVCVRTIHQNAKLMIAQCNIPELTTGEFPIQTVSIVQEVTMEARFQEAFQLNSIENVSFKQWMQIGNKWHRNTKKKNQNFLNLCHKEDFGVNAEWNFFASSYGKNACGGVGGTVKRLAALGKTYEVEAKILKGMFEAAKTINGTQQFDSYSPVNETKVLLKSHSFSEESTSLAVARPLISIYNDKNEATGNTVALPAVFKAPIRPDVVNFVHDQMAKNHRQPYCVNKDAGHQTSAESWGTGRAVARIPRVRGGGTHRSGQGAFGNMCRGGRMFAPTKQWRRWHRKINVNQKRYAMVSAIAATGVPALVMSKGLLVVGSHALHLLSLAHLPGLAGGVVFILNFHLSSVLRGARGSVAFHHRDVFIGAAGALHISYGPACRRRLIKTPVSESLMRFNGRKWMSHAGLCDRLTRDSDRCNVLLLVKRHTLQYYLTAAQIAKNRHENLGKAWFGRHLVPVKRKWIYQFDLSNESCKVADGTLKYNKLGRVMILTISHSNAACESVFSQITIEHTEFSLLQTAHGSVQVDYLINCHPLCRDEGRPALLIPVCGPEMLVVRRLLELHTPCNSLHHFVLTCSDCSTSSRQFRSTGTLTPSSFIPSRGTPPADLEVVNTFPLTPGNSNLHNPSGSGHPKSFQDMAQSLAAFGPSPTVVGRLGENTPSKYRVVCVTGWDKYMVRLRLWPNTPS</sequence>
<proteinExistence type="inferred from homology"/>
<dbReference type="Gene3D" id="3.40.1370.10">
    <property type="match status" value="1"/>
</dbReference>
<accession>A0ABQ9GRH0</accession>